<evidence type="ECO:0000256" key="5">
    <source>
        <dbReference type="ARBA" id="ARBA00023136"/>
    </source>
</evidence>
<evidence type="ECO:0000256" key="8">
    <source>
        <dbReference type="SAM" id="SignalP"/>
    </source>
</evidence>
<keyword evidence="7" id="KW-0012">Acyltransferase</keyword>
<comment type="subcellular location">
    <subcellularLocation>
        <location evidence="1">Cell outer membrane</location>
    </subcellularLocation>
</comment>
<dbReference type="EMBL" id="FLMQ01000056">
    <property type="protein sequence ID" value="SBP88788.1"/>
    <property type="molecule type" value="Genomic_DNA"/>
</dbReference>
<dbReference type="AlphaFoldDB" id="A0A238D636"/>
<feature type="chain" id="PRO_5011991673" evidence="8">
    <location>
        <begin position="23"/>
        <end position="189"/>
    </location>
</feature>
<evidence type="ECO:0000256" key="3">
    <source>
        <dbReference type="ARBA" id="ARBA00022679"/>
    </source>
</evidence>
<keyword evidence="5" id="KW-0472">Membrane</keyword>
<proteinExistence type="inferred from homology"/>
<accession>A0A238D636</accession>
<keyword evidence="4 8" id="KW-0732">Signal</keyword>
<dbReference type="SUPFAM" id="SSF56925">
    <property type="entry name" value="OMPA-like"/>
    <property type="match status" value="1"/>
</dbReference>
<evidence type="ECO:0000256" key="4">
    <source>
        <dbReference type="ARBA" id="ARBA00022729"/>
    </source>
</evidence>
<keyword evidence="10" id="KW-1185">Reference proteome</keyword>
<dbReference type="Pfam" id="PF07017">
    <property type="entry name" value="PagP"/>
    <property type="match status" value="1"/>
</dbReference>
<dbReference type="RefSeq" id="WP_094161064.1">
    <property type="nucleotide sequence ID" value="NZ_LT592171.1"/>
</dbReference>
<evidence type="ECO:0000256" key="7">
    <source>
        <dbReference type="ARBA" id="ARBA00023315"/>
    </source>
</evidence>
<comment type="similarity">
    <text evidence="2">Belongs to the lipid A palmitoyltransferase family.</text>
</comment>
<dbReference type="GO" id="GO:0016746">
    <property type="term" value="F:acyltransferase activity"/>
    <property type="evidence" value="ECO:0007669"/>
    <property type="project" value="UniProtKB-KW"/>
</dbReference>
<dbReference type="Gene3D" id="2.40.160.20">
    <property type="match status" value="1"/>
</dbReference>
<keyword evidence="6" id="KW-0998">Cell outer membrane</keyword>
<name>A0A238D636_THIDL</name>
<evidence type="ECO:0000256" key="1">
    <source>
        <dbReference type="ARBA" id="ARBA00004442"/>
    </source>
</evidence>
<sequence>MRSTLLAVLLAAISMLAPVSQASVLGSAQNWADGVGQNLTNIYDHGNSDLFVSGYTWHDPSTYTAAKRATLNSHAWGLGWGKHLVDANGNDQMVYAMVFSDSHRNAEPVVGYTKQWLWNPVGKLKFGAGYTAGITSRADIFNNIPFPIALPLLSVSYGRFTLYGTFLPKVSNTLNNGNVAFFFARYAFH</sequence>
<evidence type="ECO:0000256" key="2">
    <source>
        <dbReference type="ARBA" id="ARBA00006368"/>
    </source>
</evidence>
<evidence type="ECO:0000313" key="9">
    <source>
        <dbReference type="EMBL" id="SBP88788.1"/>
    </source>
</evidence>
<gene>
    <name evidence="9" type="ORF">THIARS_70408</name>
</gene>
<evidence type="ECO:0000313" key="10">
    <source>
        <dbReference type="Proteomes" id="UP000214566"/>
    </source>
</evidence>
<organism evidence="9 10">
    <name type="scientific">Thiomonas delicata</name>
    <name type="common">Thiomonas cuprina</name>
    <dbReference type="NCBI Taxonomy" id="364030"/>
    <lineage>
        <taxon>Bacteria</taxon>
        <taxon>Pseudomonadati</taxon>
        <taxon>Pseudomonadota</taxon>
        <taxon>Betaproteobacteria</taxon>
        <taxon>Burkholderiales</taxon>
        <taxon>Thiomonas</taxon>
    </lineage>
</organism>
<keyword evidence="3" id="KW-0808">Transferase</keyword>
<reference evidence="9 10" key="1">
    <citation type="submission" date="2016-06" db="EMBL/GenBank/DDBJ databases">
        <authorList>
            <person name="Kjaerup R.B."/>
            <person name="Dalgaard T.S."/>
            <person name="Juul-Madsen H.R."/>
        </authorList>
    </citation>
    <scope>NUCLEOTIDE SEQUENCE [LARGE SCALE GENOMIC DNA]</scope>
    <source>
        <strain evidence="9 10">DSM 16361</strain>
    </source>
</reference>
<protein>
    <submittedName>
        <fullName evidence="9">Putative Antimicrobial peptide resistance and lipid A acylation PagP</fullName>
    </submittedName>
</protein>
<feature type="signal peptide" evidence="8">
    <location>
        <begin position="1"/>
        <end position="22"/>
    </location>
</feature>
<dbReference type="NCBIfam" id="NF008271">
    <property type="entry name" value="PRK11045.1"/>
    <property type="match status" value="1"/>
</dbReference>
<dbReference type="InterPro" id="IPR011250">
    <property type="entry name" value="OMP/PagP_B-barrel"/>
</dbReference>
<dbReference type="InterPro" id="IPR009746">
    <property type="entry name" value="LipidA_acyl_PagP"/>
</dbReference>
<evidence type="ECO:0000256" key="6">
    <source>
        <dbReference type="ARBA" id="ARBA00023237"/>
    </source>
</evidence>
<dbReference type="Proteomes" id="UP000214566">
    <property type="component" value="Unassembled WGS sequence"/>
</dbReference>
<dbReference type="OrthoDB" id="9156803at2"/>
<dbReference type="GO" id="GO:0009279">
    <property type="term" value="C:cell outer membrane"/>
    <property type="evidence" value="ECO:0007669"/>
    <property type="project" value="UniProtKB-SubCell"/>
</dbReference>